<proteinExistence type="predicted"/>
<name>A0AAV5UVS1_9BILA</name>
<feature type="transmembrane region" description="Helical" evidence="8">
    <location>
        <begin position="304"/>
        <end position="321"/>
    </location>
</feature>
<evidence type="ECO:0000256" key="7">
    <source>
        <dbReference type="ARBA" id="ARBA00023303"/>
    </source>
</evidence>
<evidence type="ECO:0000256" key="2">
    <source>
        <dbReference type="ARBA" id="ARBA00022448"/>
    </source>
</evidence>
<keyword evidence="4 8" id="KW-1133">Transmembrane helix</keyword>
<keyword evidence="11" id="KW-1185">Reference proteome</keyword>
<keyword evidence="6 8" id="KW-0472">Membrane</keyword>
<dbReference type="EMBL" id="BTSY01000001">
    <property type="protein sequence ID" value="GMT10611.1"/>
    <property type="molecule type" value="Genomic_DNA"/>
</dbReference>
<keyword evidence="2" id="KW-0813">Transport</keyword>
<dbReference type="InterPro" id="IPR015449">
    <property type="entry name" value="K_chnl_Ca-activ_SK"/>
</dbReference>
<reference evidence="10" key="1">
    <citation type="submission" date="2023-10" db="EMBL/GenBank/DDBJ databases">
        <title>Genome assembly of Pristionchus species.</title>
        <authorList>
            <person name="Yoshida K."/>
            <person name="Sommer R.J."/>
        </authorList>
    </citation>
    <scope>NUCLEOTIDE SEQUENCE</scope>
    <source>
        <strain evidence="10">RS5133</strain>
    </source>
</reference>
<evidence type="ECO:0000256" key="8">
    <source>
        <dbReference type="SAM" id="Phobius"/>
    </source>
</evidence>
<dbReference type="Gene3D" id="1.10.287.70">
    <property type="match status" value="2"/>
</dbReference>
<dbReference type="AlphaFoldDB" id="A0AAV5UVS1"/>
<feature type="transmembrane region" description="Helical" evidence="8">
    <location>
        <begin position="80"/>
        <end position="99"/>
    </location>
</feature>
<protein>
    <recommendedName>
        <fullName evidence="9">Calmodulin-binding domain-containing protein</fullName>
    </recommendedName>
</protein>
<dbReference type="InterPro" id="IPR004178">
    <property type="entry name" value="CaM-bd_dom"/>
</dbReference>
<gene>
    <name evidence="10" type="ORF">PFISCL1PPCAC_1908</name>
</gene>
<evidence type="ECO:0000313" key="10">
    <source>
        <dbReference type="EMBL" id="GMT10611.1"/>
    </source>
</evidence>
<feature type="domain" description="Calmodulin-binding" evidence="9">
    <location>
        <begin position="371"/>
        <end position="443"/>
    </location>
</feature>
<feature type="transmembrane region" description="Helical" evidence="8">
    <location>
        <begin position="119"/>
        <end position="142"/>
    </location>
</feature>
<dbReference type="Pfam" id="PF03530">
    <property type="entry name" value="SK_channel"/>
    <property type="match status" value="1"/>
</dbReference>
<keyword evidence="3 8" id="KW-0812">Transmembrane</keyword>
<dbReference type="Proteomes" id="UP001432322">
    <property type="component" value="Unassembled WGS sequence"/>
</dbReference>
<sequence>LKMAAVRAGAIGLARGSRYLVFSTNNRKDWNEDARNESGAESDGTSIRKGKGYGVSSISAETAQSRYTQRKKMSDLKLTLCDWTLVLAMFGLLLAIIDVEIAAGQNLEEFSVFRHRLSIGLRTSIILSTVILLFVLVCYHVADTKIHLIETGAEQWLVGVDSKRLINISMELIVCAICPLPVADAGNVTWPMLGQSPIITRSHFKLPINVLLALPMFGRMYLLARYVVMHSSLYQDCATRTIASLNQVSVDFRFVMKSALYAKPLTLLSVTSVIFWFIIAWCLTQCERYAWLDTSPTIPGLQHFLDYLWFTIITFFSIGYGDVQVRTFCGRGLAMLTAIIGTLFASTLIALVSRKISLSSSEKRVNHLIDESKIVQRNKDAAARVLQATWRVVLMSRVHEGDNGALRRTQRHLLKSIIKFRKTRLRLRATNDEEDDFFTARKAFLETEEHLTKVRKRQNELNEQLNCLFGHVQSLTTMIQ</sequence>
<evidence type="ECO:0000259" key="9">
    <source>
        <dbReference type="SMART" id="SM01053"/>
    </source>
</evidence>
<evidence type="ECO:0000256" key="3">
    <source>
        <dbReference type="ARBA" id="ARBA00022692"/>
    </source>
</evidence>
<dbReference type="InterPro" id="IPR036122">
    <property type="entry name" value="CaM-bd_dom_sf"/>
</dbReference>
<dbReference type="SUPFAM" id="SSF81324">
    <property type="entry name" value="Voltage-gated potassium channels"/>
    <property type="match status" value="1"/>
</dbReference>
<evidence type="ECO:0000313" key="11">
    <source>
        <dbReference type="Proteomes" id="UP001432322"/>
    </source>
</evidence>
<evidence type="ECO:0000256" key="4">
    <source>
        <dbReference type="ARBA" id="ARBA00022989"/>
    </source>
</evidence>
<dbReference type="GO" id="GO:0005516">
    <property type="term" value="F:calmodulin binding"/>
    <property type="evidence" value="ECO:0007669"/>
    <property type="project" value="InterPro"/>
</dbReference>
<keyword evidence="7" id="KW-0407">Ion channel</keyword>
<dbReference type="GO" id="GO:0016020">
    <property type="term" value="C:membrane"/>
    <property type="evidence" value="ECO:0007669"/>
    <property type="project" value="UniProtKB-SubCell"/>
</dbReference>
<feature type="non-terminal residue" evidence="10">
    <location>
        <position position="1"/>
    </location>
</feature>
<comment type="caution">
    <text evidence="10">The sequence shown here is derived from an EMBL/GenBank/DDBJ whole genome shotgun (WGS) entry which is preliminary data.</text>
</comment>
<dbReference type="SUPFAM" id="SSF81327">
    <property type="entry name" value="Small-conductance potassium channel"/>
    <property type="match status" value="1"/>
</dbReference>
<feature type="transmembrane region" description="Helical" evidence="8">
    <location>
        <begin position="333"/>
        <end position="353"/>
    </location>
</feature>
<dbReference type="Pfam" id="PF07885">
    <property type="entry name" value="Ion_trans_2"/>
    <property type="match status" value="1"/>
</dbReference>
<evidence type="ECO:0000256" key="5">
    <source>
        <dbReference type="ARBA" id="ARBA00023065"/>
    </source>
</evidence>
<evidence type="ECO:0000256" key="6">
    <source>
        <dbReference type="ARBA" id="ARBA00023136"/>
    </source>
</evidence>
<organism evidence="10 11">
    <name type="scientific">Pristionchus fissidentatus</name>
    <dbReference type="NCBI Taxonomy" id="1538716"/>
    <lineage>
        <taxon>Eukaryota</taxon>
        <taxon>Metazoa</taxon>
        <taxon>Ecdysozoa</taxon>
        <taxon>Nematoda</taxon>
        <taxon>Chromadorea</taxon>
        <taxon>Rhabditida</taxon>
        <taxon>Rhabditina</taxon>
        <taxon>Diplogasteromorpha</taxon>
        <taxon>Diplogasteroidea</taxon>
        <taxon>Neodiplogasteridae</taxon>
        <taxon>Pristionchus</taxon>
    </lineage>
</organism>
<feature type="transmembrane region" description="Helical" evidence="8">
    <location>
        <begin position="265"/>
        <end position="283"/>
    </location>
</feature>
<evidence type="ECO:0000256" key="1">
    <source>
        <dbReference type="ARBA" id="ARBA00004141"/>
    </source>
</evidence>
<dbReference type="InterPro" id="IPR013099">
    <property type="entry name" value="K_chnl_dom"/>
</dbReference>
<dbReference type="Pfam" id="PF02888">
    <property type="entry name" value="CaMBD"/>
    <property type="match status" value="1"/>
</dbReference>
<dbReference type="GO" id="GO:0016286">
    <property type="term" value="F:small conductance calcium-activated potassium channel activity"/>
    <property type="evidence" value="ECO:0007669"/>
    <property type="project" value="InterPro"/>
</dbReference>
<dbReference type="SMART" id="SM01053">
    <property type="entry name" value="CaMBD"/>
    <property type="match status" value="1"/>
</dbReference>
<dbReference type="PANTHER" id="PTHR10153">
    <property type="entry name" value="SMALL CONDUCTANCE CALCIUM-ACTIVATED POTASSIUM CHANNEL"/>
    <property type="match status" value="1"/>
</dbReference>
<accession>A0AAV5UVS1</accession>
<keyword evidence="5" id="KW-0406">Ion transport</keyword>
<comment type="subcellular location">
    <subcellularLocation>
        <location evidence="1">Membrane</location>
        <topology evidence="1">Multi-pass membrane protein</topology>
    </subcellularLocation>
</comment>